<dbReference type="InterPro" id="IPR000257">
    <property type="entry name" value="Uroporphyrinogen_deCOase"/>
</dbReference>
<dbReference type="PANTHER" id="PTHR21091">
    <property type="entry name" value="METHYLTETRAHYDROFOLATE:HOMOCYSTEINE METHYLTRANSFERASE RELATED"/>
    <property type="match status" value="1"/>
</dbReference>
<comment type="caution">
    <text evidence="3">The sequence shown here is derived from an EMBL/GenBank/DDBJ whole genome shotgun (WGS) entry which is preliminary data.</text>
</comment>
<evidence type="ECO:0000313" key="3">
    <source>
        <dbReference type="EMBL" id="KAJ3042600.1"/>
    </source>
</evidence>
<organism evidence="3 4">
    <name type="scientific">Rhizophlyctis rosea</name>
    <dbReference type="NCBI Taxonomy" id="64517"/>
    <lineage>
        <taxon>Eukaryota</taxon>
        <taxon>Fungi</taxon>
        <taxon>Fungi incertae sedis</taxon>
        <taxon>Chytridiomycota</taxon>
        <taxon>Chytridiomycota incertae sedis</taxon>
        <taxon>Chytridiomycetes</taxon>
        <taxon>Rhizophlyctidales</taxon>
        <taxon>Rhizophlyctidaceae</taxon>
        <taxon>Rhizophlyctis</taxon>
    </lineage>
</organism>
<evidence type="ECO:0000313" key="4">
    <source>
        <dbReference type="Proteomes" id="UP001212841"/>
    </source>
</evidence>
<dbReference type="Gene3D" id="3.20.20.210">
    <property type="match status" value="1"/>
</dbReference>
<feature type="domain" description="Uroporphyrinogen decarboxylase (URO-D)" evidence="2">
    <location>
        <begin position="53"/>
        <end position="62"/>
    </location>
</feature>
<evidence type="ECO:0000256" key="1">
    <source>
        <dbReference type="SAM" id="MobiDB-lite"/>
    </source>
</evidence>
<dbReference type="GO" id="GO:0004853">
    <property type="term" value="F:uroporphyrinogen decarboxylase activity"/>
    <property type="evidence" value="ECO:0007669"/>
    <property type="project" value="InterPro"/>
</dbReference>
<dbReference type="PANTHER" id="PTHR21091:SF169">
    <property type="entry name" value="UROPORPHYRINOGEN DECARBOXYLASE"/>
    <property type="match status" value="1"/>
</dbReference>
<dbReference type="GO" id="GO:0005829">
    <property type="term" value="C:cytosol"/>
    <property type="evidence" value="ECO:0007669"/>
    <property type="project" value="TreeGrafter"/>
</dbReference>
<dbReference type="PROSITE" id="PS00906">
    <property type="entry name" value="UROD_1"/>
    <property type="match status" value="1"/>
</dbReference>
<accession>A0AAD5WY23</accession>
<dbReference type="Proteomes" id="UP001212841">
    <property type="component" value="Unassembled WGS sequence"/>
</dbReference>
<sequence>MPSDTPATTSPKEEKPTKRQRISYPLKTDADFPPLTNDLILRVARGEKVERVPVWIMRQAGRYLPEFREVRAKHGFFDVCRTPELACEVTLQPIDRYPSLLDASIIFSDILVVPQALGLE</sequence>
<dbReference type="InterPro" id="IPR038071">
    <property type="entry name" value="UROD/MetE-like_sf"/>
</dbReference>
<dbReference type="SUPFAM" id="SSF51726">
    <property type="entry name" value="UROD/MetE-like"/>
    <property type="match status" value="1"/>
</dbReference>
<feature type="compositionally biased region" description="Polar residues" evidence="1">
    <location>
        <begin position="1"/>
        <end position="10"/>
    </location>
</feature>
<dbReference type="GO" id="GO:0006783">
    <property type="term" value="P:heme biosynthetic process"/>
    <property type="evidence" value="ECO:0007669"/>
    <property type="project" value="TreeGrafter"/>
</dbReference>
<name>A0AAD5WY23_9FUNG</name>
<gene>
    <name evidence="3" type="primary">HEM12</name>
    <name evidence="3" type="ORF">HK097_001972</name>
</gene>
<feature type="non-terminal residue" evidence="3">
    <location>
        <position position="1"/>
    </location>
</feature>
<evidence type="ECO:0000259" key="2">
    <source>
        <dbReference type="PROSITE" id="PS00906"/>
    </source>
</evidence>
<keyword evidence="4" id="KW-1185">Reference proteome</keyword>
<feature type="region of interest" description="Disordered" evidence="1">
    <location>
        <begin position="1"/>
        <end position="29"/>
    </location>
</feature>
<proteinExistence type="predicted"/>
<dbReference type="Pfam" id="PF01208">
    <property type="entry name" value="URO-D"/>
    <property type="match status" value="1"/>
</dbReference>
<protein>
    <submittedName>
        <fullName evidence="3">Uroporphyrinogen decarboxylase in heme biosynthesis</fullName>
    </submittedName>
</protein>
<reference evidence="3" key="1">
    <citation type="submission" date="2020-05" db="EMBL/GenBank/DDBJ databases">
        <title>Phylogenomic resolution of chytrid fungi.</title>
        <authorList>
            <person name="Stajich J.E."/>
            <person name="Amses K."/>
            <person name="Simmons R."/>
            <person name="Seto K."/>
            <person name="Myers J."/>
            <person name="Bonds A."/>
            <person name="Quandt C.A."/>
            <person name="Barry K."/>
            <person name="Liu P."/>
            <person name="Grigoriev I."/>
            <person name="Longcore J.E."/>
            <person name="James T.Y."/>
        </authorList>
    </citation>
    <scope>NUCLEOTIDE SEQUENCE</scope>
    <source>
        <strain evidence="3">JEL0318</strain>
    </source>
</reference>
<dbReference type="EMBL" id="JADGJD010001408">
    <property type="protein sequence ID" value="KAJ3042600.1"/>
    <property type="molecule type" value="Genomic_DNA"/>
</dbReference>
<dbReference type="AlphaFoldDB" id="A0AAD5WY23"/>